<protein>
    <recommendedName>
        <fullName evidence="4">Variable surface protein</fullName>
    </recommendedName>
</protein>
<evidence type="ECO:0008006" key="4">
    <source>
        <dbReference type="Google" id="ProtNLM"/>
    </source>
</evidence>
<feature type="transmembrane region" description="Helical" evidence="1">
    <location>
        <begin position="203"/>
        <end position="230"/>
    </location>
</feature>
<evidence type="ECO:0000313" key="2">
    <source>
        <dbReference type="EMBL" id="KMZ95673.1"/>
    </source>
</evidence>
<proteinExistence type="predicted"/>
<keyword evidence="1" id="KW-1133">Transmembrane helix</keyword>
<dbReference type="EMBL" id="KQ234977">
    <property type="protein sequence ID" value="KMZ95673.1"/>
    <property type="molecule type" value="Genomic_DNA"/>
</dbReference>
<dbReference type="Proteomes" id="UP000053776">
    <property type="component" value="Unassembled WGS sequence"/>
</dbReference>
<accession>A0A0J9W5E6</accession>
<evidence type="ECO:0000313" key="3">
    <source>
        <dbReference type="Proteomes" id="UP000053776"/>
    </source>
</evidence>
<evidence type="ECO:0000256" key="1">
    <source>
        <dbReference type="SAM" id="Phobius"/>
    </source>
</evidence>
<name>A0A0J9W5E6_PLAVI</name>
<dbReference type="AlphaFoldDB" id="A0A0J9W5E6"/>
<keyword evidence="1" id="KW-0812">Transmembrane</keyword>
<sequence length="245" mass="29285">MGGEKYEKSKHSGHEEICKTFMARYSISNNTFILNCKKSLNYLHVLEDVKDSFVRQAQGTLYLHLWLYDKELKNVIHTKEQKDIYIDLLDLCFDNISYNIGTTYQSNIRTENFEMLKKLYDLYYKFDKTKYDKECASTKYNCAKQCFDLYKECIDVCRQKYNADYCNELESFRNEFNKYISSEPECKDKDLYIPWEMFASKSVILLIPLVSVLVVSTFFFILYKVIIIIYKRIYIAKTFLLHILI</sequence>
<organism evidence="2 3">
    <name type="scientific">Plasmodium vivax Mauritania I</name>
    <dbReference type="NCBI Taxonomy" id="1035515"/>
    <lineage>
        <taxon>Eukaryota</taxon>
        <taxon>Sar</taxon>
        <taxon>Alveolata</taxon>
        <taxon>Apicomplexa</taxon>
        <taxon>Aconoidasida</taxon>
        <taxon>Haemosporida</taxon>
        <taxon>Plasmodiidae</taxon>
        <taxon>Plasmodium</taxon>
        <taxon>Plasmodium (Plasmodium)</taxon>
    </lineage>
</organism>
<reference evidence="2 3" key="1">
    <citation type="submission" date="2011-08" db="EMBL/GenBank/DDBJ databases">
        <title>The Genome Sequence of Plasmodium vivax Mauritania I.</title>
        <authorList>
            <consortium name="The Broad Institute Genome Sequencing Platform"/>
            <consortium name="The Broad Institute Genome Sequencing Center for Infectious Disease"/>
            <person name="Neafsey D."/>
            <person name="Carlton J."/>
            <person name="Barnwell J."/>
            <person name="Collins W."/>
            <person name="Escalante A."/>
            <person name="Mullikin J."/>
            <person name="Saul A."/>
            <person name="Guigo R."/>
            <person name="Camara F."/>
            <person name="Young S.K."/>
            <person name="Zeng Q."/>
            <person name="Gargeya S."/>
            <person name="Fitzgerald M."/>
            <person name="Haas B."/>
            <person name="Abouelleil A."/>
            <person name="Alvarado L."/>
            <person name="Arachchi H.M."/>
            <person name="Berlin A."/>
            <person name="Brown A."/>
            <person name="Chapman S.B."/>
            <person name="Chen Z."/>
            <person name="Dunbar C."/>
            <person name="Freedman E."/>
            <person name="Gearin G."/>
            <person name="Gellesch M."/>
            <person name="Goldberg J."/>
            <person name="Griggs A."/>
            <person name="Gujja S."/>
            <person name="Heiman D."/>
            <person name="Howarth C."/>
            <person name="Larson L."/>
            <person name="Lui A."/>
            <person name="MacDonald P.J.P."/>
            <person name="Montmayeur A."/>
            <person name="Murphy C."/>
            <person name="Neiman D."/>
            <person name="Pearson M."/>
            <person name="Priest M."/>
            <person name="Roberts A."/>
            <person name="Saif S."/>
            <person name="Shea T."/>
            <person name="Shenoy N."/>
            <person name="Sisk P."/>
            <person name="Stolte C."/>
            <person name="Sykes S."/>
            <person name="Wortman J."/>
            <person name="Nusbaum C."/>
            <person name="Birren B."/>
        </authorList>
    </citation>
    <scope>NUCLEOTIDE SEQUENCE [LARGE SCALE GENOMIC DNA]</scope>
    <source>
        <strain evidence="2 3">Mauritania I</strain>
    </source>
</reference>
<gene>
    <name evidence="2" type="ORF">PVMG_05817</name>
</gene>
<keyword evidence="1" id="KW-0472">Membrane</keyword>